<evidence type="ECO:0000313" key="2">
    <source>
        <dbReference type="EMBL" id="GAA0142126.1"/>
    </source>
</evidence>
<protein>
    <submittedName>
        <fullName evidence="2">Uncharacterized protein</fullName>
    </submittedName>
</protein>
<keyword evidence="3" id="KW-1185">Reference proteome</keyword>
<dbReference type="Proteomes" id="UP001454036">
    <property type="component" value="Unassembled WGS sequence"/>
</dbReference>
<dbReference type="AlphaFoldDB" id="A0AAV3NSP4"/>
<keyword evidence="1" id="KW-1133">Transmembrane helix</keyword>
<proteinExistence type="predicted"/>
<feature type="transmembrane region" description="Helical" evidence="1">
    <location>
        <begin position="70"/>
        <end position="88"/>
    </location>
</feature>
<organism evidence="2 3">
    <name type="scientific">Lithospermum erythrorhizon</name>
    <name type="common">Purple gromwell</name>
    <name type="synonym">Lithospermum officinale var. erythrorhizon</name>
    <dbReference type="NCBI Taxonomy" id="34254"/>
    <lineage>
        <taxon>Eukaryota</taxon>
        <taxon>Viridiplantae</taxon>
        <taxon>Streptophyta</taxon>
        <taxon>Embryophyta</taxon>
        <taxon>Tracheophyta</taxon>
        <taxon>Spermatophyta</taxon>
        <taxon>Magnoliopsida</taxon>
        <taxon>eudicotyledons</taxon>
        <taxon>Gunneridae</taxon>
        <taxon>Pentapetalae</taxon>
        <taxon>asterids</taxon>
        <taxon>lamiids</taxon>
        <taxon>Boraginales</taxon>
        <taxon>Boraginaceae</taxon>
        <taxon>Boraginoideae</taxon>
        <taxon>Lithospermeae</taxon>
        <taxon>Lithospermum</taxon>
    </lineage>
</organism>
<gene>
    <name evidence="2" type="ORF">LIER_42705</name>
</gene>
<reference evidence="2 3" key="1">
    <citation type="submission" date="2024-01" db="EMBL/GenBank/DDBJ databases">
        <title>The complete chloroplast genome sequence of Lithospermum erythrorhizon: insights into the phylogenetic relationship among Boraginaceae species and the maternal lineages of purple gromwells.</title>
        <authorList>
            <person name="Okada T."/>
            <person name="Watanabe K."/>
        </authorList>
    </citation>
    <scope>NUCLEOTIDE SEQUENCE [LARGE SCALE GENOMIC DNA]</scope>
</reference>
<dbReference type="EMBL" id="BAABME010030611">
    <property type="protein sequence ID" value="GAA0142126.1"/>
    <property type="molecule type" value="Genomic_DNA"/>
</dbReference>
<accession>A0AAV3NSP4</accession>
<evidence type="ECO:0000256" key="1">
    <source>
        <dbReference type="SAM" id="Phobius"/>
    </source>
</evidence>
<sequence>MAPQISDMKCRYGRNAMEWVSFTKKNPGRRCVRCANRVTPFRFWKWIDDPVSPLVRSAMDMNVKKVEKKVKVLGVAMVVCLAIIYILFRGGQCEECKYSFNFGMYEIGAPQM</sequence>
<name>A0AAV3NSP4_LITER</name>
<keyword evidence="1" id="KW-0472">Membrane</keyword>
<comment type="caution">
    <text evidence="2">The sequence shown here is derived from an EMBL/GenBank/DDBJ whole genome shotgun (WGS) entry which is preliminary data.</text>
</comment>
<keyword evidence="1" id="KW-0812">Transmembrane</keyword>
<evidence type="ECO:0000313" key="3">
    <source>
        <dbReference type="Proteomes" id="UP001454036"/>
    </source>
</evidence>